<feature type="transmembrane region" description="Helical" evidence="1">
    <location>
        <begin position="135"/>
        <end position="158"/>
    </location>
</feature>
<keyword evidence="3" id="KW-1185">Reference proteome</keyword>
<sequence length="164" mass="18869">MQNYTLHTMKKFAIEIKWGIRYTFCYLAWAILEKSLGIYGENMSFYMLSSLLFYLFAALIYTLALKEKKTHYFNGSMDWKQGCATGLYMTIVIALLMPLTQASLHELIAPEFFENMIKASKDKTSAATYFNLKSYIIQSIFFALSIGMVISAIVAYFVQTKKTK</sequence>
<protein>
    <submittedName>
        <fullName evidence="2">Uncharacterized protein DUF4199</fullName>
    </submittedName>
</protein>
<dbReference type="EMBL" id="RBLC01000002">
    <property type="protein sequence ID" value="RKS23395.1"/>
    <property type="molecule type" value="Genomic_DNA"/>
</dbReference>
<keyword evidence="1" id="KW-1133">Transmembrane helix</keyword>
<dbReference type="InterPro" id="IPR025250">
    <property type="entry name" value="DUF4199"/>
</dbReference>
<name>A0A495MDP5_9FLAO</name>
<keyword evidence="1" id="KW-0812">Transmembrane</keyword>
<dbReference type="Proteomes" id="UP000277579">
    <property type="component" value="Unassembled WGS sequence"/>
</dbReference>
<feature type="transmembrane region" description="Helical" evidence="1">
    <location>
        <begin position="12"/>
        <end position="32"/>
    </location>
</feature>
<proteinExistence type="predicted"/>
<accession>A0A495MDP5</accession>
<evidence type="ECO:0000256" key="1">
    <source>
        <dbReference type="SAM" id="Phobius"/>
    </source>
</evidence>
<feature type="transmembrane region" description="Helical" evidence="1">
    <location>
        <begin position="44"/>
        <end position="65"/>
    </location>
</feature>
<comment type="caution">
    <text evidence="2">The sequence shown here is derived from an EMBL/GenBank/DDBJ whole genome shotgun (WGS) entry which is preliminary data.</text>
</comment>
<evidence type="ECO:0000313" key="3">
    <source>
        <dbReference type="Proteomes" id="UP000277579"/>
    </source>
</evidence>
<dbReference type="Pfam" id="PF13858">
    <property type="entry name" value="DUF4199"/>
    <property type="match status" value="1"/>
</dbReference>
<reference evidence="2 3" key="1">
    <citation type="submission" date="2018-10" db="EMBL/GenBank/DDBJ databases">
        <title>Genomic Encyclopedia of Archaeal and Bacterial Type Strains, Phase II (KMG-II): from individual species to whole genera.</title>
        <authorList>
            <person name="Goeker M."/>
        </authorList>
    </citation>
    <scope>NUCLEOTIDE SEQUENCE [LARGE SCALE GENOMIC DNA]</scope>
    <source>
        <strain evidence="2 3">DSM 29537</strain>
    </source>
</reference>
<evidence type="ECO:0000313" key="2">
    <source>
        <dbReference type="EMBL" id="RKS23395.1"/>
    </source>
</evidence>
<dbReference type="AlphaFoldDB" id="A0A495MDP5"/>
<feature type="transmembrane region" description="Helical" evidence="1">
    <location>
        <begin position="86"/>
        <end position="104"/>
    </location>
</feature>
<gene>
    <name evidence="2" type="ORF">CLV94_2303</name>
</gene>
<keyword evidence="1" id="KW-0472">Membrane</keyword>
<organism evidence="2 3">
    <name type="scientific">Flavobacterium endophyticum</name>
    <dbReference type="NCBI Taxonomy" id="1540163"/>
    <lineage>
        <taxon>Bacteria</taxon>
        <taxon>Pseudomonadati</taxon>
        <taxon>Bacteroidota</taxon>
        <taxon>Flavobacteriia</taxon>
        <taxon>Flavobacteriales</taxon>
        <taxon>Flavobacteriaceae</taxon>
        <taxon>Flavobacterium</taxon>
    </lineage>
</organism>